<dbReference type="Pfam" id="PF08240">
    <property type="entry name" value="ADH_N"/>
    <property type="match status" value="1"/>
</dbReference>
<dbReference type="CDD" id="cd08267">
    <property type="entry name" value="MDR1"/>
    <property type="match status" value="1"/>
</dbReference>
<dbReference type="SMART" id="SM00829">
    <property type="entry name" value="PKS_ER"/>
    <property type="match status" value="1"/>
</dbReference>
<dbReference type="InterPro" id="IPR011032">
    <property type="entry name" value="GroES-like_sf"/>
</dbReference>
<dbReference type="Pfam" id="PF13602">
    <property type="entry name" value="ADH_zinc_N_2"/>
    <property type="match status" value="1"/>
</dbReference>
<dbReference type="PANTHER" id="PTHR11695">
    <property type="entry name" value="ALCOHOL DEHYDROGENASE RELATED"/>
    <property type="match status" value="1"/>
</dbReference>
<protein>
    <submittedName>
        <fullName evidence="2">NAD(P)-dependent alcohol dehydrogenase</fullName>
    </submittedName>
</protein>
<keyword evidence="3" id="KW-1185">Reference proteome</keyword>
<dbReference type="SUPFAM" id="SSF51735">
    <property type="entry name" value="NAD(P)-binding Rossmann-fold domains"/>
    <property type="match status" value="1"/>
</dbReference>
<dbReference type="InterPro" id="IPR036291">
    <property type="entry name" value="NAD(P)-bd_dom_sf"/>
</dbReference>
<proteinExistence type="predicted"/>
<reference evidence="3" key="1">
    <citation type="journal article" date="2019" name="Int. J. Syst. Evol. Microbiol.">
        <title>The Global Catalogue of Microorganisms (GCM) 10K type strain sequencing project: providing services to taxonomists for standard genome sequencing and annotation.</title>
        <authorList>
            <consortium name="The Broad Institute Genomics Platform"/>
            <consortium name="The Broad Institute Genome Sequencing Center for Infectious Disease"/>
            <person name="Wu L."/>
            <person name="Ma J."/>
        </authorList>
    </citation>
    <scope>NUCLEOTIDE SEQUENCE [LARGE SCALE GENOMIC DNA]</scope>
    <source>
        <strain evidence="3">CCM 320</strain>
    </source>
</reference>
<evidence type="ECO:0000313" key="2">
    <source>
        <dbReference type="EMBL" id="MFC3210136.1"/>
    </source>
</evidence>
<dbReference type="Proteomes" id="UP001595625">
    <property type="component" value="Unassembled WGS sequence"/>
</dbReference>
<dbReference type="SUPFAM" id="SSF50129">
    <property type="entry name" value="GroES-like"/>
    <property type="match status" value="1"/>
</dbReference>
<gene>
    <name evidence="2" type="ORF">ACFOEJ_03490</name>
</gene>
<name>A0ABV7KL22_PLAOK</name>
<comment type="caution">
    <text evidence="2">The sequence shown here is derived from an EMBL/GenBank/DDBJ whole genome shotgun (WGS) entry which is preliminary data.</text>
</comment>
<evidence type="ECO:0000313" key="3">
    <source>
        <dbReference type="Proteomes" id="UP001595625"/>
    </source>
</evidence>
<sequence length="323" mass="35284">MRAMVCTRYGPPEVLELQELDKPVPKTGEILIKVHASTVTAGDCEMRSFKFPVLLWIPLRLYLGVRKPRMKVLGQEFAGEVESAGSEQTLFVEGDRVFGSTELKLGAYADYLCLPADYALTRMADGVSFEEAAAIPTGGMNALFFLRKARIRAGQKVLIIGAGGSIGTLAVQLARNSGAEVTAVDSGEKLDMLLTIGADKVIDYRKEDFTVTGETYDVIFDVAGKSPFSKTVNAIKPKGVYLMGNPNISQMFRRLIHTKKGSRKIIAGAASYNAEDLRYLDGLLADGKIRPVIDRIFPLEELSDAHRYVESGVKKGNVIISNQ</sequence>
<dbReference type="EMBL" id="JBHRUJ010000004">
    <property type="protein sequence ID" value="MFC3210136.1"/>
    <property type="molecule type" value="Genomic_DNA"/>
</dbReference>
<dbReference type="InterPro" id="IPR013154">
    <property type="entry name" value="ADH-like_N"/>
</dbReference>
<accession>A0ABV7KL22</accession>
<evidence type="ECO:0000259" key="1">
    <source>
        <dbReference type="SMART" id="SM00829"/>
    </source>
</evidence>
<dbReference type="Gene3D" id="3.40.50.720">
    <property type="entry name" value="NAD(P)-binding Rossmann-like Domain"/>
    <property type="match status" value="1"/>
</dbReference>
<dbReference type="RefSeq" id="WP_117313245.1">
    <property type="nucleotide sequence ID" value="NZ_JBHRUJ010000004.1"/>
</dbReference>
<dbReference type="InterPro" id="IPR020843">
    <property type="entry name" value="ER"/>
</dbReference>
<organism evidence="2 3">
    <name type="scientific">Planomicrobium okeanokoites</name>
    <name type="common">Planococcus okeanokoites</name>
    <name type="synonym">Flavobacterium okeanokoites</name>
    <dbReference type="NCBI Taxonomy" id="244"/>
    <lineage>
        <taxon>Bacteria</taxon>
        <taxon>Bacillati</taxon>
        <taxon>Bacillota</taxon>
        <taxon>Bacilli</taxon>
        <taxon>Bacillales</taxon>
        <taxon>Caryophanaceae</taxon>
        <taxon>Planomicrobium</taxon>
    </lineage>
</organism>
<dbReference type="InterPro" id="IPR050700">
    <property type="entry name" value="YIM1/Zinc_Alcohol_DH_Fams"/>
</dbReference>
<dbReference type="Gene3D" id="3.90.180.10">
    <property type="entry name" value="Medium-chain alcohol dehydrogenases, catalytic domain"/>
    <property type="match status" value="1"/>
</dbReference>
<feature type="domain" description="Enoyl reductase (ER)" evidence="1">
    <location>
        <begin position="10"/>
        <end position="320"/>
    </location>
</feature>
<dbReference type="PANTHER" id="PTHR11695:SF648">
    <property type="entry name" value="ZINC-BINDING OXIDOREDUCTASE"/>
    <property type="match status" value="1"/>
</dbReference>